<dbReference type="Gene3D" id="4.10.520.10">
    <property type="entry name" value="IHF-like DNA-binding proteins"/>
    <property type="match status" value="1"/>
</dbReference>
<dbReference type="GO" id="GO:0003677">
    <property type="term" value="F:DNA binding"/>
    <property type="evidence" value="ECO:0007669"/>
    <property type="project" value="UniProtKB-KW"/>
</dbReference>
<evidence type="ECO:0000256" key="3">
    <source>
        <dbReference type="ARBA" id="ARBA00023125"/>
    </source>
</evidence>
<dbReference type="PRINTS" id="PR01727">
    <property type="entry name" value="DNABINDINGHU"/>
</dbReference>
<sequence length="95" mass="10403">MNKAEFIDLVKKVGEYDTKKDAEKAVNSFVDAISKALSKKQSVELVGFGKFETAVQKAKSGKVPGSHKTYTTKEKSVPKFRPGKGLKDQVAKAKK</sequence>
<gene>
    <name evidence="6" type="ORF">LS71_004495</name>
</gene>
<dbReference type="SMART" id="SM00411">
    <property type="entry name" value="BHL"/>
    <property type="match status" value="1"/>
</dbReference>
<dbReference type="InterPro" id="IPR000119">
    <property type="entry name" value="Hist_DNA-bd"/>
</dbReference>
<evidence type="ECO:0000256" key="4">
    <source>
        <dbReference type="RuleBase" id="RU003939"/>
    </source>
</evidence>
<dbReference type="GO" id="GO:0005829">
    <property type="term" value="C:cytosol"/>
    <property type="evidence" value="ECO:0007669"/>
    <property type="project" value="TreeGrafter"/>
</dbReference>
<dbReference type="STRING" id="1677920.LS71_00675"/>
<comment type="caution">
    <text evidence="6">The sequence shown here is derived from an EMBL/GenBank/DDBJ whole genome shotgun (WGS) entry which is preliminary data.</text>
</comment>
<dbReference type="Pfam" id="PF00216">
    <property type="entry name" value="Bac_DNA_binding"/>
    <property type="match status" value="1"/>
</dbReference>
<dbReference type="OrthoDB" id="9799835at2"/>
<organism evidence="6 7">
    <name type="scientific">Helicobacter jaachi</name>
    <dbReference type="NCBI Taxonomy" id="1677920"/>
    <lineage>
        <taxon>Bacteria</taxon>
        <taxon>Pseudomonadati</taxon>
        <taxon>Campylobacterota</taxon>
        <taxon>Epsilonproteobacteria</taxon>
        <taxon>Campylobacterales</taxon>
        <taxon>Helicobacteraceae</taxon>
        <taxon>Helicobacter</taxon>
    </lineage>
</organism>
<evidence type="ECO:0000256" key="5">
    <source>
        <dbReference type="SAM" id="MobiDB-lite"/>
    </source>
</evidence>
<accession>A0A4U8TAK2</accession>
<proteinExistence type="inferred from homology"/>
<dbReference type="PANTHER" id="PTHR33175">
    <property type="entry name" value="DNA-BINDING PROTEIN HU"/>
    <property type="match status" value="1"/>
</dbReference>
<protein>
    <submittedName>
        <fullName evidence="6">HU family DNA-binding protein</fullName>
    </submittedName>
</protein>
<evidence type="ECO:0000256" key="2">
    <source>
        <dbReference type="ARBA" id="ARBA00023067"/>
    </source>
</evidence>
<name>A0A4U8TAK2_9HELI</name>
<feature type="compositionally biased region" description="Basic and acidic residues" evidence="5">
    <location>
        <begin position="85"/>
        <end position="95"/>
    </location>
</feature>
<evidence type="ECO:0000313" key="6">
    <source>
        <dbReference type="EMBL" id="TLD96855.1"/>
    </source>
</evidence>
<feature type="region of interest" description="Disordered" evidence="5">
    <location>
        <begin position="61"/>
        <end position="95"/>
    </location>
</feature>
<evidence type="ECO:0000313" key="7">
    <source>
        <dbReference type="Proteomes" id="UP000029733"/>
    </source>
</evidence>
<dbReference type="EMBL" id="JRPR02000002">
    <property type="protein sequence ID" value="TLD96855.1"/>
    <property type="molecule type" value="Genomic_DNA"/>
</dbReference>
<keyword evidence="7" id="KW-1185">Reference proteome</keyword>
<keyword evidence="3 6" id="KW-0238">DNA-binding</keyword>
<evidence type="ECO:0000256" key="1">
    <source>
        <dbReference type="ARBA" id="ARBA00010529"/>
    </source>
</evidence>
<dbReference type="GO" id="GO:0030527">
    <property type="term" value="F:structural constituent of chromatin"/>
    <property type="evidence" value="ECO:0007669"/>
    <property type="project" value="InterPro"/>
</dbReference>
<dbReference type="SUPFAM" id="SSF47729">
    <property type="entry name" value="IHF-like DNA-binding proteins"/>
    <property type="match status" value="1"/>
</dbReference>
<comment type="similarity">
    <text evidence="1 4">Belongs to the bacterial histone-like protein family.</text>
</comment>
<keyword evidence="2" id="KW-0226">DNA condensation</keyword>
<dbReference type="Proteomes" id="UP000029733">
    <property type="component" value="Unassembled WGS sequence"/>
</dbReference>
<dbReference type="AlphaFoldDB" id="A0A4U8TAK2"/>
<dbReference type="GO" id="GO:0030261">
    <property type="term" value="P:chromosome condensation"/>
    <property type="evidence" value="ECO:0007669"/>
    <property type="project" value="UniProtKB-KW"/>
</dbReference>
<reference evidence="6 7" key="1">
    <citation type="journal article" date="2014" name="Genome Announc.">
        <title>Draft genome sequences of eight enterohepatic helicobacter species isolated from both laboratory and wild rodents.</title>
        <authorList>
            <person name="Sheh A."/>
            <person name="Shen Z."/>
            <person name="Fox J.G."/>
        </authorList>
    </citation>
    <scope>NUCLEOTIDE SEQUENCE [LARGE SCALE GENOMIC DNA]</scope>
    <source>
        <strain evidence="6 7">MIT 09-6949</strain>
    </source>
</reference>
<dbReference type="PANTHER" id="PTHR33175:SF3">
    <property type="entry name" value="DNA-BINDING PROTEIN HU-BETA"/>
    <property type="match status" value="1"/>
</dbReference>
<dbReference type="RefSeq" id="WP_034352295.1">
    <property type="nucleotide sequence ID" value="NZ_JRPR02000002.1"/>
</dbReference>
<dbReference type="InterPro" id="IPR010992">
    <property type="entry name" value="IHF-like_DNA-bd_dom_sf"/>
</dbReference>